<evidence type="ECO:0000313" key="2">
    <source>
        <dbReference type="EMBL" id="OEE60859.1"/>
    </source>
</evidence>
<dbReference type="InterPro" id="IPR001509">
    <property type="entry name" value="Epimerase_deHydtase"/>
</dbReference>
<dbReference type="Proteomes" id="UP000095039">
    <property type="component" value="Unassembled WGS sequence"/>
</dbReference>
<gene>
    <name evidence="2" type="ORF">A1OK_09980</name>
</gene>
<protein>
    <submittedName>
        <fullName evidence="2">Epimerase</fullName>
    </submittedName>
</protein>
<dbReference type="Gene3D" id="3.90.25.10">
    <property type="entry name" value="UDP-galactose 4-epimerase, domain 1"/>
    <property type="match status" value="1"/>
</dbReference>
<proteinExistence type="predicted"/>
<dbReference type="SUPFAM" id="SSF51735">
    <property type="entry name" value="NAD(P)-binding Rossmann-fold domains"/>
    <property type="match status" value="1"/>
</dbReference>
<comment type="caution">
    <text evidence="2">The sequence shown here is derived from an EMBL/GenBank/DDBJ whole genome shotgun (WGS) entry which is preliminary data.</text>
</comment>
<evidence type="ECO:0000259" key="1">
    <source>
        <dbReference type="Pfam" id="PF01370"/>
    </source>
</evidence>
<dbReference type="Pfam" id="PF01370">
    <property type="entry name" value="Epimerase"/>
    <property type="match status" value="1"/>
</dbReference>
<dbReference type="EMBL" id="AJWN02000058">
    <property type="protein sequence ID" value="OEE60859.1"/>
    <property type="molecule type" value="Genomic_DNA"/>
</dbReference>
<name>A0A1E5C5Y6_9GAMM</name>
<dbReference type="PANTHER" id="PTHR43245:SF13">
    <property type="entry name" value="UDP-D-APIOSE_UDP-D-XYLOSE SYNTHASE 2"/>
    <property type="match status" value="1"/>
</dbReference>
<sequence length="314" mass="33856">MASYLVTGGCGFIGSHLVESLLADGHHVRVIDDLSTGSRGNVPRHCELRVADICQPGVLEDAMKEMDGCFHLAAIASVERSNQQWVETHEVNLTGSIRVFEAARAVKTPVVYASSAAVYGDNADMPLSERAVLRPLTAYGADKLGSELHARVASMVHGVPTTGLRFFNVFGPRQDPKSPYSGVISIFADKVMDAEPLTIFGDGEQTRDFIYVTDVVRFLRAAMKEVSVTPEVFNVCRGDALSVNQLATILMSLTGTTVDMEYVPARRGDIRTSIGSPARGAKELTVVAQTSVTQGLRELLSYLANGNHTQRSVG</sequence>
<feature type="domain" description="NAD-dependent epimerase/dehydratase" evidence="1">
    <location>
        <begin position="5"/>
        <end position="236"/>
    </location>
</feature>
<accession>A0A1E5C5Y6</accession>
<organism evidence="2 3">
    <name type="scientific">Enterovibrio norvegicus FF-454</name>
    <dbReference type="NCBI Taxonomy" id="1185651"/>
    <lineage>
        <taxon>Bacteria</taxon>
        <taxon>Pseudomonadati</taxon>
        <taxon>Pseudomonadota</taxon>
        <taxon>Gammaproteobacteria</taxon>
        <taxon>Vibrionales</taxon>
        <taxon>Vibrionaceae</taxon>
        <taxon>Enterovibrio</taxon>
    </lineage>
</organism>
<dbReference type="InterPro" id="IPR036291">
    <property type="entry name" value="NAD(P)-bd_dom_sf"/>
</dbReference>
<dbReference type="AlphaFoldDB" id="A0A1E5C5Y6"/>
<dbReference type="PANTHER" id="PTHR43245">
    <property type="entry name" value="BIFUNCTIONAL POLYMYXIN RESISTANCE PROTEIN ARNA"/>
    <property type="match status" value="1"/>
</dbReference>
<evidence type="ECO:0000313" key="3">
    <source>
        <dbReference type="Proteomes" id="UP000095039"/>
    </source>
</evidence>
<dbReference type="InterPro" id="IPR050177">
    <property type="entry name" value="Lipid_A_modif_metabolic_enz"/>
</dbReference>
<dbReference type="RefSeq" id="WP_016959175.1">
    <property type="nucleotide sequence ID" value="NZ_AJWN02000058.1"/>
</dbReference>
<dbReference type="Gene3D" id="3.40.50.720">
    <property type="entry name" value="NAD(P)-binding Rossmann-like Domain"/>
    <property type="match status" value="1"/>
</dbReference>
<keyword evidence="3" id="KW-1185">Reference proteome</keyword>
<reference evidence="2 3" key="1">
    <citation type="journal article" date="2012" name="Science">
        <title>Ecological populations of bacteria act as socially cohesive units of antibiotic production and resistance.</title>
        <authorList>
            <person name="Cordero O.X."/>
            <person name="Wildschutte H."/>
            <person name="Kirkup B."/>
            <person name="Proehl S."/>
            <person name="Ngo L."/>
            <person name="Hussain F."/>
            <person name="Le Roux F."/>
            <person name="Mincer T."/>
            <person name="Polz M.F."/>
        </authorList>
    </citation>
    <scope>NUCLEOTIDE SEQUENCE [LARGE SCALE GENOMIC DNA]</scope>
    <source>
        <strain evidence="2 3">FF-454</strain>
    </source>
</reference>